<evidence type="ECO:0000256" key="15">
    <source>
        <dbReference type="PIRSR" id="PIRSR606309-1"/>
    </source>
</evidence>
<feature type="active site" description="Proton acceptor" evidence="15">
    <location>
        <position position="153"/>
    </location>
</feature>
<evidence type="ECO:0000313" key="20">
    <source>
        <dbReference type="EMBL" id="BBB15705.1"/>
    </source>
</evidence>
<evidence type="ECO:0000256" key="18">
    <source>
        <dbReference type="RuleBase" id="RU364087"/>
    </source>
</evidence>
<keyword evidence="21" id="KW-1185">Reference proteome</keyword>
<keyword evidence="4 18" id="KW-0808">Transferase</keyword>
<evidence type="ECO:0000256" key="12">
    <source>
        <dbReference type="ARBA" id="ARBA00022932"/>
    </source>
</evidence>
<dbReference type="PANTHER" id="PTHR30231:SF41">
    <property type="entry name" value="DNA POLYMERASE III SUBUNIT EPSILON"/>
    <property type="match status" value="1"/>
</dbReference>
<evidence type="ECO:0000256" key="5">
    <source>
        <dbReference type="ARBA" id="ARBA00022695"/>
    </source>
</evidence>
<evidence type="ECO:0000256" key="6">
    <source>
        <dbReference type="ARBA" id="ARBA00022705"/>
    </source>
</evidence>
<evidence type="ECO:0000256" key="2">
    <source>
        <dbReference type="ARBA" id="ARBA00012417"/>
    </source>
</evidence>
<dbReference type="EMBL" id="AP018005">
    <property type="protein sequence ID" value="BBB15705.1"/>
    <property type="molecule type" value="Genomic_DNA"/>
</dbReference>
<dbReference type="GO" id="GO:0008408">
    <property type="term" value="F:3'-5' exonuclease activity"/>
    <property type="evidence" value="ECO:0007669"/>
    <property type="project" value="TreeGrafter"/>
</dbReference>
<feature type="binding site" evidence="16">
    <location>
        <position position="158"/>
    </location>
    <ligand>
        <name>substrate</name>
    </ligand>
</feature>
<dbReference type="GO" id="GO:0045004">
    <property type="term" value="P:DNA replication proofreading"/>
    <property type="evidence" value="ECO:0007669"/>
    <property type="project" value="TreeGrafter"/>
</dbReference>
<dbReference type="NCBIfam" id="NF004316">
    <property type="entry name" value="PRK05711.1"/>
    <property type="match status" value="1"/>
</dbReference>
<evidence type="ECO:0000256" key="11">
    <source>
        <dbReference type="ARBA" id="ARBA00022842"/>
    </source>
</evidence>
<feature type="binding site" evidence="16">
    <location>
        <position position="7"/>
    </location>
    <ligand>
        <name>substrate</name>
    </ligand>
</feature>
<evidence type="ECO:0000256" key="9">
    <source>
        <dbReference type="ARBA" id="ARBA00022801"/>
    </source>
</evidence>
<feature type="binding site" evidence="16">
    <location>
        <position position="57"/>
    </location>
    <ligand>
        <name>substrate</name>
    </ligand>
</feature>
<comment type="cofactor">
    <cofactor evidence="17">
        <name>Mg(2+)</name>
        <dbReference type="ChEBI" id="CHEBI:18420"/>
    </cofactor>
    <cofactor evidence="17">
        <name>Mn(2+)</name>
        <dbReference type="ChEBI" id="CHEBI:29035"/>
    </cofactor>
    <text evidence="17">Binds 2 divalent metal cations. Magnesium or manganese.</text>
</comment>
<gene>
    <name evidence="18 20" type="primary">dnaQ</name>
    <name evidence="20" type="ORF">RVIR1_12480</name>
</gene>
<evidence type="ECO:0000256" key="13">
    <source>
        <dbReference type="ARBA" id="ARBA00023211"/>
    </source>
</evidence>
<keyword evidence="11 17" id="KW-0460">Magnesium</keyword>
<keyword evidence="7 18" id="KW-0540">Nuclease</keyword>
<dbReference type="KEGG" id="rvi:RVIR1_12480"/>
<dbReference type="Pfam" id="PF00929">
    <property type="entry name" value="RNase_T"/>
    <property type="match status" value="1"/>
</dbReference>
<feature type="binding site" evidence="16">
    <location>
        <position position="9"/>
    </location>
    <ligand>
        <name>substrate</name>
    </ligand>
</feature>
<proteinExistence type="predicted"/>
<feature type="binding site" evidence="17">
    <location>
        <position position="7"/>
    </location>
    <ligand>
        <name>a divalent metal cation</name>
        <dbReference type="ChEBI" id="CHEBI:60240"/>
        <label>1</label>
        <note>catalytic</note>
    </ligand>
</feature>
<evidence type="ECO:0000256" key="17">
    <source>
        <dbReference type="PIRSR" id="PIRSR606309-3"/>
    </source>
</evidence>
<dbReference type="FunFam" id="3.30.420.10:FF:000012">
    <property type="entry name" value="DNA polymerase III subunit epsilon"/>
    <property type="match status" value="1"/>
</dbReference>
<dbReference type="OrthoDB" id="9804290at2"/>
<keyword evidence="9 18" id="KW-0378">Hydrolase</keyword>
<dbReference type="InterPro" id="IPR012337">
    <property type="entry name" value="RNaseH-like_sf"/>
</dbReference>
<dbReference type="AlphaFoldDB" id="A0A2Z5UX38"/>
<evidence type="ECO:0000256" key="1">
    <source>
        <dbReference type="ARBA" id="ARBA00001936"/>
    </source>
</evidence>
<reference evidence="20 21" key="1">
    <citation type="submission" date="2017-03" db="EMBL/GenBank/DDBJ databases">
        <title>The genome sequence of Candidatus Rickettsiella viridis.</title>
        <authorList>
            <person name="Nikoh N."/>
            <person name="Tsuchida T."/>
            <person name="Yamaguchi K."/>
            <person name="Maeda T."/>
            <person name="Shigenobu S."/>
            <person name="Fukatsu T."/>
        </authorList>
    </citation>
    <scope>NUCLEOTIDE SEQUENCE [LARGE SCALE GENOMIC DNA]</scope>
    <source>
        <strain evidence="20 21">Ap-RA04</strain>
    </source>
</reference>
<keyword evidence="5 18" id="KW-0548">Nucleotidyltransferase</keyword>
<comment type="cofactor">
    <cofactor evidence="1 18">
        <name>Mn(2+)</name>
        <dbReference type="ChEBI" id="CHEBI:29035"/>
    </cofactor>
</comment>
<evidence type="ECO:0000256" key="14">
    <source>
        <dbReference type="ARBA" id="ARBA00049244"/>
    </source>
</evidence>
<keyword evidence="10 18" id="KW-0269">Exonuclease</keyword>
<dbReference type="InterPro" id="IPR013520">
    <property type="entry name" value="Ribonucl_H"/>
</dbReference>
<dbReference type="RefSeq" id="WP_126323247.1">
    <property type="nucleotide sequence ID" value="NZ_AP018005.1"/>
</dbReference>
<keyword evidence="6 18" id="KW-0235">DNA replication</keyword>
<comment type="subunit">
    <text evidence="18">DNA polymerase III contains a core (composed of alpha, epsilon and theta chains) that associates with a tau subunit. This core dimerizes to form the POLIII' complex. PolIII' associates with the gamma complex (composed of gamma, delta, delta', psi and chi chains) and with the beta chain to form the complete DNA polymerase III complex.</text>
</comment>
<dbReference type="NCBIfam" id="TIGR00573">
    <property type="entry name" value="dnaq"/>
    <property type="match status" value="1"/>
</dbReference>
<dbReference type="GO" id="GO:0046872">
    <property type="term" value="F:metal ion binding"/>
    <property type="evidence" value="ECO:0007669"/>
    <property type="project" value="UniProtKB-KW"/>
</dbReference>
<comment type="function">
    <text evidence="18">DNA polymerase III is a complex, multichain enzyme responsible for most of the replicative synthesis in bacteria. The epsilon subunit contain the editing function and is a proofreading 3'-5' exonuclease.</text>
</comment>
<evidence type="ECO:0000256" key="8">
    <source>
        <dbReference type="ARBA" id="ARBA00022723"/>
    </source>
</evidence>
<dbReference type="Proteomes" id="UP000282483">
    <property type="component" value="Chromosome"/>
</dbReference>
<dbReference type="SUPFAM" id="SSF53098">
    <property type="entry name" value="Ribonuclease H-like"/>
    <property type="match status" value="1"/>
</dbReference>
<protein>
    <recommendedName>
        <fullName evidence="3 18">DNA polymerase III subunit epsilon</fullName>
        <ecNumber evidence="2 18">2.7.7.7</ecNumber>
    </recommendedName>
</protein>
<dbReference type="GO" id="GO:0003677">
    <property type="term" value="F:DNA binding"/>
    <property type="evidence" value="ECO:0007669"/>
    <property type="project" value="InterPro"/>
</dbReference>
<evidence type="ECO:0000259" key="19">
    <source>
        <dbReference type="SMART" id="SM00479"/>
    </source>
</evidence>
<evidence type="ECO:0000256" key="4">
    <source>
        <dbReference type="ARBA" id="ARBA00022679"/>
    </source>
</evidence>
<dbReference type="GO" id="GO:0005829">
    <property type="term" value="C:cytosol"/>
    <property type="evidence" value="ECO:0007669"/>
    <property type="project" value="TreeGrafter"/>
</dbReference>
<name>A0A2Z5UX38_9COXI</name>
<evidence type="ECO:0000256" key="7">
    <source>
        <dbReference type="ARBA" id="ARBA00022722"/>
    </source>
</evidence>
<keyword evidence="13 17" id="KW-0464">Manganese</keyword>
<dbReference type="CDD" id="cd06131">
    <property type="entry name" value="DNA_pol_III_epsilon_Ecoli_like"/>
    <property type="match status" value="1"/>
</dbReference>
<dbReference type="SMART" id="SM00479">
    <property type="entry name" value="EXOIII"/>
    <property type="match status" value="1"/>
</dbReference>
<comment type="catalytic activity">
    <reaction evidence="14 18">
        <text>DNA(n) + a 2'-deoxyribonucleoside 5'-triphosphate = DNA(n+1) + diphosphate</text>
        <dbReference type="Rhea" id="RHEA:22508"/>
        <dbReference type="Rhea" id="RHEA-COMP:17339"/>
        <dbReference type="Rhea" id="RHEA-COMP:17340"/>
        <dbReference type="ChEBI" id="CHEBI:33019"/>
        <dbReference type="ChEBI" id="CHEBI:61560"/>
        <dbReference type="ChEBI" id="CHEBI:173112"/>
        <dbReference type="EC" id="2.7.7.7"/>
    </reaction>
</comment>
<feature type="binding site" evidence="17">
    <location>
        <position position="9"/>
    </location>
    <ligand>
        <name>a divalent metal cation</name>
        <dbReference type="ChEBI" id="CHEBI:60240"/>
        <label>1</label>
        <note>catalytic</note>
    </ligand>
</feature>
<sequence length="239" mass="27070">MRQIILDTETTGREISAGHRVIEIGCLELIDRRLTKRHFHCYLNPGRDSEAGALAVHGLTSEFLQDKPLFSSIVDELLEFLNGAELIIHNAPFDLAFLDNEIQLTKKNYKKVTHYCQVLDTLPLARQLHPGQRNSLDALCKRYEIDNSKRDKHGALLDAELLARVYLAMTGGQTNLFDDNAVINHSLISTENKKSITMHELPVLYANTEELNAHNRCLSTIHKTTGRCLWSNSDSKDIH</sequence>
<dbReference type="Gene3D" id="3.30.420.10">
    <property type="entry name" value="Ribonuclease H-like superfamily/Ribonuclease H"/>
    <property type="match status" value="1"/>
</dbReference>
<dbReference type="GO" id="GO:0003887">
    <property type="term" value="F:DNA-directed DNA polymerase activity"/>
    <property type="evidence" value="ECO:0007669"/>
    <property type="project" value="UniProtKB-KW"/>
</dbReference>
<feature type="domain" description="Exonuclease" evidence="19">
    <location>
        <begin position="2"/>
        <end position="175"/>
    </location>
</feature>
<accession>A0A2Z5UX38</accession>
<feature type="binding site" evidence="17">
    <location>
        <position position="158"/>
    </location>
    <ligand>
        <name>a divalent metal cation</name>
        <dbReference type="ChEBI" id="CHEBI:60240"/>
        <label>1</label>
        <note>catalytic</note>
    </ligand>
</feature>
<evidence type="ECO:0000313" key="21">
    <source>
        <dbReference type="Proteomes" id="UP000282483"/>
    </source>
</evidence>
<keyword evidence="12 18" id="KW-0239">DNA-directed DNA polymerase</keyword>
<keyword evidence="8 17" id="KW-0479">Metal-binding</keyword>
<evidence type="ECO:0000256" key="10">
    <source>
        <dbReference type="ARBA" id="ARBA00022839"/>
    </source>
</evidence>
<dbReference type="InterPro" id="IPR006054">
    <property type="entry name" value="DnaQ"/>
</dbReference>
<evidence type="ECO:0000256" key="16">
    <source>
        <dbReference type="PIRSR" id="PIRSR606309-2"/>
    </source>
</evidence>
<dbReference type="InterPro" id="IPR006309">
    <property type="entry name" value="DnaQ_proteo"/>
</dbReference>
<dbReference type="InterPro" id="IPR036397">
    <property type="entry name" value="RNaseH_sf"/>
</dbReference>
<dbReference type="PANTHER" id="PTHR30231">
    <property type="entry name" value="DNA POLYMERASE III SUBUNIT EPSILON"/>
    <property type="match status" value="1"/>
</dbReference>
<dbReference type="EC" id="2.7.7.7" evidence="2 18"/>
<organism evidence="20 21">
    <name type="scientific">Candidatus Rickettsiella viridis</name>
    <dbReference type="NCBI Taxonomy" id="676208"/>
    <lineage>
        <taxon>Bacteria</taxon>
        <taxon>Pseudomonadati</taxon>
        <taxon>Pseudomonadota</taxon>
        <taxon>Gammaproteobacteria</taxon>
        <taxon>Legionellales</taxon>
        <taxon>Coxiellaceae</taxon>
        <taxon>Rickettsiella</taxon>
    </lineage>
</organism>
<dbReference type="NCBIfam" id="TIGR01406">
    <property type="entry name" value="dnaQ_proteo"/>
    <property type="match status" value="1"/>
</dbReference>
<evidence type="ECO:0000256" key="3">
    <source>
        <dbReference type="ARBA" id="ARBA00020352"/>
    </source>
</evidence>